<feature type="domain" description="Prephenate/arogenate dehydrogenase" evidence="3">
    <location>
        <begin position="21"/>
        <end position="309"/>
    </location>
</feature>
<dbReference type="InterPro" id="IPR046826">
    <property type="entry name" value="PDH_N"/>
</dbReference>
<comment type="caution">
    <text evidence="4">The sequence shown here is derived from an EMBL/GenBank/DDBJ whole genome shotgun (WGS) entry which is preliminary data.</text>
</comment>
<evidence type="ECO:0000256" key="2">
    <source>
        <dbReference type="ARBA" id="ARBA00023002"/>
    </source>
</evidence>
<dbReference type="PROSITE" id="PS51176">
    <property type="entry name" value="PDH_ADH"/>
    <property type="match status" value="1"/>
</dbReference>
<dbReference type="Pfam" id="PF20463">
    <property type="entry name" value="PDH_C"/>
    <property type="match status" value="1"/>
</dbReference>
<evidence type="ECO:0000313" key="5">
    <source>
        <dbReference type="Proteomes" id="UP000627838"/>
    </source>
</evidence>
<keyword evidence="2 4" id="KW-0560">Oxidoreductase</keyword>
<dbReference type="PANTHER" id="PTHR21363:SF0">
    <property type="entry name" value="PREPHENATE DEHYDROGENASE [NADP(+)]"/>
    <property type="match status" value="1"/>
</dbReference>
<evidence type="ECO:0000313" key="4">
    <source>
        <dbReference type="EMBL" id="MBE1530663.1"/>
    </source>
</evidence>
<dbReference type="InterPro" id="IPR036291">
    <property type="entry name" value="NAD(P)-bd_dom_sf"/>
</dbReference>
<organism evidence="4 5">
    <name type="scientific">Actinomadura algeriensis</name>
    <dbReference type="NCBI Taxonomy" id="1679523"/>
    <lineage>
        <taxon>Bacteria</taxon>
        <taxon>Bacillati</taxon>
        <taxon>Actinomycetota</taxon>
        <taxon>Actinomycetes</taxon>
        <taxon>Streptosporangiales</taxon>
        <taxon>Thermomonosporaceae</taxon>
        <taxon>Actinomadura</taxon>
    </lineage>
</organism>
<proteinExistence type="inferred from homology"/>
<dbReference type="SUPFAM" id="SSF48179">
    <property type="entry name" value="6-phosphogluconate dehydrogenase C-terminal domain-like"/>
    <property type="match status" value="1"/>
</dbReference>
<keyword evidence="5" id="KW-1185">Reference proteome</keyword>
<name>A0ABR9JJD1_9ACTN</name>
<dbReference type="Pfam" id="PF02153">
    <property type="entry name" value="PDH_N"/>
    <property type="match status" value="1"/>
</dbReference>
<dbReference type="GO" id="GO:0008977">
    <property type="term" value="F:prephenate dehydrogenase (NAD+) activity"/>
    <property type="evidence" value="ECO:0007669"/>
    <property type="project" value="UniProtKB-EC"/>
</dbReference>
<dbReference type="Gene3D" id="3.40.50.720">
    <property type="entry name" value="NAD(P)-binding Rossmann-like Domain"/>
    <property type="match status" value="1"/>
</dbReference>
<reference evidence="4 5" key="1">
    <citation type="submission" date="2020-10" db="EMBL/GenBank/DDBJ databases">
        <title>Sequencing the genomes of 1000 actinobacteria strains.</title>
        <authorList>
            <person name="Klenk H.-P."/>
        </authorList>
    </citation>
    <scope>NUCLEOTIDE SEQUENCE [LARGE SCALE GENOMIC DNA]</scope>
    <source>
        <strain evidence="4 5">DSM 46744</strain>
    </source>
</reference>
<accession>A0ABR9JJD1</accession>
<dbReference type="NCBIfam" id="NF005112">
    <property type="entry name" value="PRK06545.2-4"/>
    <property type="match status" value="1"/>
</dbReference>
<dbReference type="InterPro" id="IPR050812">
    <property type="entry name" value="Preph/Arog_dehydrog"/>
</dbReference>
<dbReference type="EMBL" id="JADBDZ010000001">
    <property type="protein sequence ID" value="MBE1530663.1"/>
    <property type="molecule type" value="Genomic_DNA"/>
</dbReference>
<evidence type="ECO:0000259" key="3">
    <source>
        <dbReference type="PROSITE" id="PS51176"/>
    </source>
</evidence>
<evidence type="ECO:0000256" key="1">
    <source>
        <dbReference type="ARBA" id="ARBA00007964"/>
    </source>
</evidence>
<sequence>MRTGTARWTHGAGSEPGPAPRRVLIIGTGLIGTSIALALRDRGTRVLLADRDPAAARLAARLGAGTVAPAVPDEPADLAVLAVPPPAVPAALLDAQKSGAARAYTDVAGVKEVVLAEAAELGCDMAAFVGGHPLGGRERSGPLAARRSLFRGRPWVLCPTTESGADAVACVTGLAAACGAVPVTMDAAEHDRAVALISHAPHVVASAMAARFLPAPARTLSLTGRGARDVTRIAAGDPALWFGILRGNALPIADVIDDVARDLARTAAALRAAPGAGPGDGGAARAVIDLLARGEAGHGRIRVPGLDETNADVEEELDGSNAQ</sequence>
<dbReference type="Proteomes" id="UP000627838">
    <property type="component" value="Unassembled WGS sequence"/>
</dbReference>
<dbReference type="InterPro" id="IPR008927">
    <property type="entry name" value="6-PGluconate_DH-like_C_sf"/>
</dbReference>
<dbReference type="RefSeq" id="WP_318783900.1">
    <property type="nucleotide sequence ID" value="NZ_JADBDZ010000001.1"/>
</dbReference>
<dbReference type="InterPro" id="IPR003099">
    <property type="entry name" value="Prephen_DH"/>
</dbReference>
<dbReference type="PANTHER" id="PTHR21363">
    <property type="entry name" value="PREPHENATE DEHYDROGENASE"/>
    <property type="match status" value="1"/>
</dbReference>
<dbReference type="SUPFAM" id="SSF51735">
    <property type="entry name" value="NAD(P)-binding Rossmann-fold domains"/>
    <property type="match status" value="1"/>
</dbReference>
<comment type="similarity">
    <text evidence="1">Belongs to the prephenate/arogenate dehydrogenase family.</text>
</comment>
<dbReference type="EC" id="1.3.1.12" evidence="4"/>
<protein>
    <submittedName>
        <fullName evidence="4">Prephenate dehydrogenase</fullName>
        <ecNumber evidence="4">1.3.1.12</ecNumber>
    </submittedName>
</protein>
<gene>
    <name evidence="4" type="ORF">H4W34_000496</name>
</gene>
<dbReference type="Gene3D" id="1.10.3660.10">
    <property type="entry name" value="6-phosphogluconate dehydrogenase C-terminal like domain"/>
    <property type="match status" value="1"/>
</dbReference>
<dbReference type="InterPro" id="IPR046825">
    <property type="entry name" value="PDH_C"/>
</dbReference>